<dbReference type="EMBL" id="JABEPP010000006">
    <property type="protein sequence ID" value="NNM74829.1"/>
    <property type="molecule type" value="Genomic_DNA"/>
</dbReference>
<evidence type="ECO:0000313" key="3">
    <source>
        <dbReference type="Proteomes" id="UP000564885"/>
    </source>
</evidence>
<evidence type="ECO:0000313" key="2">
    <source>
        <dbReference type="EMBL" id="NNM74829.1"/>
    </source>
</evidence>
<sequence length="196" mass="22016">MERARISLLTVCGLEELDGHSARRVTHVLSILDPDWPDPESFGRWDPHRRLTLRFHDIIEPIPGQILPERAHVERIIAFADELAADAHERDDGHLLVHCHMGISRSTAAMTMLLALAYPDEDEESLIARLTAIRPQAWPNLRMIGFADEILGRRGRLAAEVSRLHARQIAARPQLADTFRRLGRAREVEAALAAAA</sequence>
<protein>
    <submittedName>
        <fullName evidence="2">Protein-tyrosine-phosphatase</fullName>
    </submittedName>
</protein>
<evidence type="ECO:0000259" key="1">
    <source>
        <dbReference type="PROSITE" id="PS50056"/>
    </source>
</evidence>
<comment type="caution">
    <text evidence="2">The sequence shown here is derived from an EMBL/GenBank/DDBJ whole genome shotgun (WGS) entry which is preliminary data.</text>
</comment>
<dbReference type="AlphaFoldDB" id="A0A849IEE8"/>
<dbReference type="InterPro" id="IPR016130">
    <property type="entry name" value="Tyr_Pase_AS"/>
</dbReference>
<dbReference type="PROSITE" id="PS50056">
    <property type="entry name" value="TYR_PHOSPHATASE_2"/>
    <property type="match status" value="1"/>
</dbReference>
<reference evidence="2 3" key="1">
    <citation type="submission" date="2020-04" db="EMBL/GenBank/DDBJ databases">
        <title>Enterovirga sp. isolate from soil.</title>
        <authorList>
            <person name="Chea S."/>
            <person name="Kim D.-U."/>
        </authorList>
    </citation>
    <scope>NUCLEOTIDE SEQUENCE [LARGE SCALE GENOMIC DNA]</scope>
    <source>
        <strain evidence="2 3">DB1703</strain>
    </source>
</reference>
<dbReference type="RefSeq" id="WP_171220273.1">
    <property type="nucleotide sequence ID" value="NZ_JABEPP010000006.1"/>
</dbReference>
<keyword evidence="3" id="KW-1185">Reference proteome</keyword>
<gene>
    <name evidence="2" type="ORF">HJG44_20930</name>
</gene>
<accession>A0A849IEE8</accession>
<proteinExistence type="predicted"/>
<dbReference type="InterPro" id="IPR029021">
    <property type="entry name" value="Prot-tyrosine_phosphatase-like"/>
</dbReference>
<dbReference type="InterPro" id="IPR000387">
    <property type="entry name" value="Tyr_Pase_dom"/>
</dbReference>
<name>A0A849IEE8_9HYPH</name>
<dbReference type="PROSITE" id="PS00383">
    <property type="entry name" value="TYR_PHOSPHATASE_1"/>
    <property type="match status" value="1"/>
</dbReference>
<dbReference type="Gene3D" id="3.90.190.10">
    <property type="entry name" value="Protein tyrosine phosphatase superfamily"/>
    <property type="match status" value="1"/>
</dbReference>
<dbReference type="Proteomes" id="UP000564885">
    <property type="component" value="Unassembled WGS sequence"/>
</dbReference>
<dbReference type="SUPFAM" id="SSF52799">
    <property type="entry name" value="(Phosphotyrosine protein) phosphatases II"/>
    <property type="match status" value="1"/>
</dbReference>
<organism evidence="2 3">
    <name type="scientific">Enterovirga aerilata</name>
    <dbReference type="NCBI Taxonomy" id="2730920"/>
    <lineage>
        <taxon>Bacteria</taxon>
        <taxon>Pseudomonadati</taxon>
        <taxon>Pseudomonadota</taxon>
        <taxon>Alphaproteobacteria</taxon>
        <taxon>Hyphomicrobiales</taxon>
        <taxon>Methylobacteriaceae</taxon>
        <taxon>Enterovirga</taxon>
    </lineage>
</organism>
<feature type="domain" description="Tyrosine specific protein phosphatases" evidence="1">
    <location>
        <begin position="74"/>
        <end position="135"/>
    </location>
</feature>